<reference evidence="3" key="1">
    <citation type="journal article" date="2019" name="Int. J. Syst. Evol. Microbiol.">
        <title>The Global Catalogue of Microorganisms (GCM) 10K type strain sequencing project: providing services to taxonomists for standard genome sequencing and annotation.</title>
        <authorList>
            <consortium name="The Broad Institute Genomics Platform"/>
            <consortium name="The Broad Institute Genome Sequencing Center for Infectious Disease"/>
            <person name="Wu L."/>
            <person name="Ma J."/>
        </authorList>
    </citation>
    <scope>NUCLEOTIDE SEQUENCE [LARGE SCALE GENOMIC DNA]</scope>
    <source>
        <strain evidence="3">JCM 15572</strain>
    </source>
</reference>
<accession>A0ABP4Q033</accession>
<proteinExistence type="predicted"/>
<gene>
    <name evidence="2" type="ORF">GCM10009804_58290</name>
</gene>
<dbReference type="RefSeq" id="WP_344238465.1">
    <property type="nucleotide sequence ID" value="NZ_BAAAPH010000022.1"/>
</dbReference>
<comment type="caution">
    <text evidence="2">The sequence shown here is derived from an EMBL/GenBank/DDBJ whole genome shotgun (WGS) entry which is preliminary data.</text>
</comment>
<dbReference type="Proteomes" id="UP001501705">
    <property type="component" value="Unassembled WGS sequence"/>
</dbReference>
<evidence type="ECO:0000256" key="1">
    <source>
        <dbReference type="SAM" id="MobiDB-lite"/>
    </source>
</evidence>
<name>A0ABP4Q033_9ACTN</name>
<evidence type="ECO:0000313" key="3">
    <source>
        <dbReference type="Proteomes" id="UP001501705"/>
    </source>
</evidence>
<evidence type="ECO:0000313" key="2">
    <source>
        <dbReference type="EMBL" id="GAA1594056.1"/>
    </source>
</evidence>
<keyword evidence="3" id="KW-1185">Reference proteome</keyword>
<sequence>MWALVSRRFQLWLVLAVGVPIASWLLARIGRQLETRNGPTRLSNLLRKAGHSIGSQARGPLARDHAQST</sequence>
<organism evidence="2 3">
    <name type="scientific">Kribbella hippodromi</name>
    <dbReference type="NCBI Taxonomy" id="434347"/>
    <lineage>
        <taxon>Bacteria</taxon>
        <taxon>Bacillati</taxon>
        <taxon>Actinomycetota</taxon>
        <taxon>Actinomycetes</taxon>
        <taxon>Propionibacteriales</taxon>
        <taxon>Kribbellaceae</taxon>
        <taxon>Kribbella</taxon>
    </lineage>
</organism>
<protein>
    <submittedName>
        <fullName evidence="2">Uncharacterized protein</fullName>
    </submittedName>
</protein>
<feature type="region of interest" description="Disordered" evidence="1">
    <location>
        <begin position="50"/>
        <end position="69"/>
    </location>
</feature>
<dbReference type="EMBL" id="BAAAPH010000022">
    <property type="protein sequence ID" value="GAA1594056.1"/>
    <property type="molecule type" value="Genomic_DNA"/>
</dbReference>